<evidence type="ECO:0000256" key="1">
    <source>
        <dbReference type="SAM" id="Phobius"/>
    </source>
</evidence>
<keyword evidence="1" id="KW-0472">Membrane</keyword>
<dbReference type="HOGENOM" id="CLU_857702_0_0_11"/>
<dbReference type="eggNOG" id="ENOG5032XGF">
    <property type="taxonomic scope" value="Bacteria"/>
</dbReference>
<dbReference type="Proteomes" id="UP000006461">
    <property type="component" value="Chromosome"/>
</dbReference>
<organism evidence="2 3">
    <name type="scientific">Modestobacter italicus (strain DSM 44449 / CECT 9708 / BC 501)</name>
    <dbReference type="NCBI Taxonomy" id="2732864"/>
    <lineage>
        <taxon>Bacteria</taxon>
        <taxon>Bacillati</taxon>
        <taxon>Actinomycetota</taxon>
        <taxon>Actinomycetes</taxon>
        <taxon>Geodermatophilales</taxon>
        <taxon>Geodermatophilaceae</taxon>
        <taxon>Modestobacter</taxon>
    </lineage>
</organism>
<keyword evidence="3" id="KW-1185">Reference proteome</keyword>
<reference evidence="2 3" key="1">
    <citation type="journal article" date="2012" name="J. Bacteriol.">
        <title>Genome Sequence of Radiation-Resistant Modestobacter marinus Strain BC501, a Representative Actinobacterium That Thrives on Calcareous Stone Surfaces.</title>
        <authorList>
            <person name="Normand P."/>
            <person name="Gury J."/>
            <person name="Pujic P."/>
            <person name="Chouaia B."/>
            <person name="Crotti E."/>
            <person name="Brusetti L."/>
            <person name="Daffonchio D."/>
            <person name="Vacherie B."/>
            <person name="Barbe V."/>
            <person name="Medigue C."/>
            <person name="Calteau A."/>
            <person name="Ghodhbane-Gtari F."/>
            <person name="Essoussi I."/>
            <person name="Nouioui I."/>
            <person name="Abbassi-Ghozzi I."/>
            <person name="Gtari M."/>
        </authorList>
    </citation>
    <scope>NUCLEOTIDE SEQUENCE [LARGE SCALE GENOMIC DNA]</scope>
    <source>
        <strain evidence="3">BC 501</strain>
    </source>
</reference>
<proteinExistence type="predicted"/>
<evidence type="ECO:0000313" key="3">
    <source>
        <dbReference type="Proteomes" id="UP000006461"/>
    </source>
</evidence>
<feature type="transmembrane region" description="Helical" evidence="1">
    <location>
        <begin position="12"/>
        <end position="32"/>
    </location>
</feature>
<protein>
    <submittedName>
        <fullName evidence="2">Uncharacterized protein</fullName>
    </submittedName>
</protein>
<dbReference type="EMBL" id="FO203431">
    <property type="protein sequence ID" value="CCH89187.1"/>
    <property type="molecule type" value="Genomic_DNA"/>
</dbReference>
<name>I4F0M4_MODI5</name>
<accession>I4F0M4</accession>
<sequence>MRPPARAVLHRALWSATAAGVAAVLIGVFPGGSSAPGPTSPTTVQPVAAPAPLAVTQDTPVPSLAELAATAAARGANSPPSAGRGSHVRAWYLGFGAEGEGFPAVVLPEERLSEARADGGMTVTRVAADPDRPAEVRLSPDGPAPTDAEVRTVSAAELASYPEDQLPPPADPTALADHLAAVAAPAPADPAHLVDALERVLLRWSPGPAENAAIAGWLAQQPGWAVLGAVDDRLGRPGVAYTLDSRLDENSIATRRTVVLDPGTGTVLSIELSFLEDTGEWDVQPYAVMSYVAFGVG</sequence>
<keyword evidence="1" id="KW-0812">Transmembrane</keyword>
<evidence type="ECO:0000313" key="2">
    <source>
        <dbReference type="EMBL" id="CCH89187.1"/>
    </source>
</evidence>
<dbReference type="AlphaFoldDB" id="I4F0M4"/>
<dbReference type="KEGG" id="mmar:MODMU_3782"/>
<dbReference type="OMA" id="TYPPSWS"/>
<gene>
    <name evidence="2" type="ordered locus">MODMU_3782</name>
</gene>
<keyword evidence="1" id="KW-1133">Transmembrane helix</keyword>